<dbReference type="InterPro" id="IPR000917">
    <property type="entry name" value="Sulfatase_N"/>
</dbReference>
<dbReference type="Proteomes" id="UP001274830">
    <property type="component" value="Unassembled WGS sequence"/>
</dbReference>
<feature type="domain" description="Sulfatase N-terminal" evidence="4">
    <location>
        <begin position="10"/>
        <end position="300"/>
    </location>
</feature>
<feature type="compositionally biased region" description="Low complexity" evidence="3">
    <location>
        <begin position="515"/>
        <end position="537"/>
    </location>
</feature>
<comment type="caution">
    <text evidence="5">The sequence shown here is derived from an EMBL/GenBank/DDBJ whole genome shotgun (WGS) entry which is preliminary data.</text>
</comment>
<evidence type="ECO:0000256" key="2">
    <source>
        <dbReference type="ARBA" id="ARBA00022801"/>
    </source>
</evidence>
<comment type="similarity">
    <text evidence="1">Belongs to the sulfatase family.</text>
</comment>
<accession>A0AAE0WTS1</accession>
<dbReference type="InterPro" id="IPR017850">
    <property type="entry name" value="Alkaline_phosphatase_core_sf"/>
</dbReference>
<dbReference type="Gene3D" id="3.40.720.10">
    <property type="entry name" value="Alkaline Phosphatase, subunit A"/>
    <property type="match status" value="1"/>
</dbReference>
<keyword evidence="2" id="KW-0378">Hydrolase</keyword>
<dbReference type="CDD" id="cd16027">
    <property type="entry name" value="SGSH"/>
    <property type="match status" value="1"/>
</dbReference>
<organism evidence="5 6">
    <name type="scientific">Recurvomyces mirabilis</name>
    <dbReference type="NCBI Taxonomy" id="574656"/>
    <lineage>
        <taxon>Eukaryota</taxon>
        <taxon>Fungi</taxon>
        <taxon>Dikarya</taxon>
        <taxon>Ascomycota</taxon>
        <taxon>Pezizomycotina</taxon>
        <taxon>Dothideomycetes</taxon>
        <taxon>Dothideomycetidae</taxon>
        <taxon>Mycosphaerellales</taxon>
        <taxon>Teratosphaeriaceae</taxon>
        <taxon>Recurvomyces</taxon>
    </lineage>
</organism>
<evidence type="ECO:0000256" key="3">
    <source>
        <dbReference type="SAM" id="MobiDB-lite"/>
    </source>
</evidence>
<dbReference type="PANTHER" id="PTHR42693">
    <property type="entry name" value="ARYLSULFATASE FAMILY MEMBER"/>
    <property type="match status" value="1"/>
</dbReference>
<keyword evidence="6" id="KW-1185">Reference proteome</keyword>
<gene>
    <name evidence="5" type="ORF">LTR78_002508</name>
</gene>
<feature type="region of interest" description="Disordered" evidence="3">
    <location>
        <begin position="497"/>
        <end position="543"/>
    </location>
</feature>
<reference evidence="5" key="1">
    <citation type="submission" date="2023-07" db="EMBL/GenBank/DDBJ databases">
        <title>Black Yeasts Isolated from many extreme environments.</title>
        <authorList>
            <person name="Coleine C."/>
            <person name="Stajich J.E."/>
            <person name="Selbmann L."/>
        </authorList>
    </citation>
    <scope>NUCLEOTIDE SEQUENCE</scope>
    <source>
        <strain evidence="5">CCFEE 5485</strain>
    </source>
</reference>
<protein>
    <recommendedName>
        <fullName evidence="4">Sulfatase N-terminal domain-containing protein</fullName>
    </recommendedName>
</protein>
<dbReference type="InterPro" id="IPR050738">
    <property type="entry name" value="Sulfatase"/>
</dbReference>
<dbReference type="PANTHER" id="PTHR42693:SF53">
    <property type="entry name" value="ENDO-4-O-SULFATASE"/>
    <property type="match status" value="1"/>
</dbReference>
<evidence type="ECO:0000313" key="5">
    <source>
        <dbReference type="EMBL" id="KAK3677658.1"/>
    </source>
</evidence>
<name>A0AAE0WTS1_9PEZI</name>
<dbReference type="Pfam" id="PF00884">
    <property type="entry name" value="Sulfatase"/>
    <property type="match status" value="1"/>
</dbReference>
<evidence type="ECO:0000259" key="4">
    <source>
        <dbReference type="Pfam" id="PF00884"/>
    </source>
</evidence>
<dbReference type="SUPFAM" id="SSF53649">
    <property type="entry name" value="Alkaline phosphatase-like"/>
    <property type="match status" value="1"/>
</dbReference>
<sequence length="561" mass="63501">MATSANDKPRNVLLMVADDLGRDYLACYGNRTIKTPNIDRLAASGTRFASAFASTASCSGSRSTIYTGLHTHQNGQYGLEHDWNHFMTHEHIETVPKAFNSLGFLTGIIGKVHVGPRRAYPWEVFESSQSRNVKWVAERAAALFDRASDEDKQFHLTIGWTDPHRDETRGGFANDFPEVIDAGLDAEVPDYGLNEVEVQRFMTDVPELRTELVQYYKSISRMDLGVGLVMEALRERGLEESTLIVFMSDNGAPFINSKTTMYDAGVQLPLIIRQPGQPSDIVNPNMASFLDILPTSLAWTTGTQDPPLINDEPIDTKKSPTRLGNSLLPILGDTDLIPVSEWKHHVTGSHTFHEVQNYWPTRYIRTHRYKYHRNIAYRLDFPFAADLYGSLSWEGVRNQDGPQPIVIGKRPLEQYLFRGPEELYDLERDPDEVTSVVHQEEYREVLQWCRQMVEAWQYETADPWLFKDGVSATVMEIYVKQGLKLPDRYEIDLQDPGTKHAKAWAPPRRPESLEPPAITSQPAQTPQTPQAVSTSQTVGMRATTTAPAKAWSNFVSWWQDS</sequence>
<dbReference type="AlphaFoldDB" id="A0AAE0WTS1"/>
<proteinExistence type="inferred from homology"/>
<dbReference type="EMBL" id="JAUTXT010000006">
    <property type="protein sequence ID" value="KAK3677658.1"/>
    <property type="molecule type" value="Genomic_DNA"/>
</dbReference>
<evidence type="ECO:0000313" key="6">
    <source>
        <dbReference type="Proteomes" id="UP001274830"/>
    </source>
</evidence>
<evidence type="ECO:0000256" key="1">
    <source>
        <dbReference type="ARBA" id="ARBA00008779"/>
    </source>
</evidence>
<dbReference type="GO" id="GO:0004065">
    <property type="term" value="F:arylsulfatase activity"/>
    <property type="evidence" value="ECO:0007669"/>
    <property type="project" value="TreeGrafter"/>
</dbReference>